<evidence type="ECO:0000313" key="12">
    <source>
        <dbReference type="Proteomes" id="UP000191418"/>
    </source>
</evidence>
<dbReference type="GO" id="GO:0160141">
    <property type="term" value="F:23S rRNA pseudouridine(955/2504/2580) synthase activity"/>
    <property type="evidence" value="ECO:0007669"/>
    <property type="project" value="UniProtKB-EC"/>
</dbReference>
<name>A0A1V4T402_9GAMM</name>
<evidence type="ECO:0000256" key="4">
    <source>
        <dbReference type="ARBA" id="ARBA00022552"/>
    </source>
</evidence>
<dbReference type="PANTHER" id="PTHR21600:SF92">
    <property type="entry name" value="RIBOSOMAL LARGE SUBUNIT PSEUDOURIDINE SYNTHASE C"/>
    <property type="match status" value="1"/>
</dbReference>
<keyword evidence="12" id="KW-1185">Reference proteome</keyword>
<protein>
    <recommendedName>
        <fullName evidence="9">Pseudouridine synthase</fullName>
        <ecNumber evidence="9">5.4.99.-</ecNumber>
    </recommendedName>
</protein>
<evidence type="ECO:0000256" key="9">
    <source>
        <dbReference type="RuleBase" id="RU362028"/>
    </source>
</evidence>
<gene>
    <name evidence="11" type="ORF">BTE48_10060</name>
</gene>
<dbReference type="InterPro" id="IPR006225">
    <property type="entry name" value="PsdUridine_synth_RluC/D"/>
</dbReference>
<dbReference type="OrthoDB" id="9807829at2"/>
<dbReference type="InterPro" id="IPR036986">
    <property type="entry name" value="S4_RNA-bd_sf"/>
</dbReference>
<comment type="caution">
    <text evidence="11">The sequence shown here is derived from an EMBL/GenBank/DDBJ whole genome shotgun (WGS) entry which is preliminary data.</text>
</comment>
<keyword evidence="4" id="KW-0698">rRNA processing</keyword>
<dbReference type="SMART" id="SM00363">
    <property type="entry name" value="S4"/>
    <property type="match status" value="1"/>
</dbReference>
<dbReference type="PROSITE" id="PS50889">
    <property type="entry name" value="S4"/>
    <property type="match status" value="1"/>
</dbReference>
<dbReference type="GO" id="GO:0000455">
    <property type="term" value="P:enzyme-directed rRNA pseudouridine synthesis"/>
    <property type="evidence" value="ECO:0007669"/>
    <property type="project" value="TreeGrafter"/>
</dbReference>
<dbReference type="NCBIfam" id="NF008249">
    <property type="entry name" value="PRK11025.1"/>
    <property type="match status" value="1"/>
</dbReference>
<proteinExistence type="inferred from homology"/>
<dbReference type="PROSITE" id="PS01129">
    <property type="entry name" value="PSI_RLU"/>
    <property type="match status" value="1"/>
</dbReference>
<dbReference type="SUPFAM" id="SSF55120">
    <property type="entry name" value="Pseudouridine synthase"/>
    <property type="match status" value="1"/>
</dbReference>
<dbReference type="NCBIfam" id="TIGR00005">
    <property type="entry name" value="rluA_subfam"/>
    <property type="match status" value="1"/>
</dbReference>
<comment type="similarity">
    <text evidence="3 9">Belongs to the pseudouridine synthase RluA family.</text>
</comment>
<comment type="catalytic activity">
    <reaction evidence="1">
        <text>uridine(955/2504/2580) in 23S rRNA = pseudouridine(955/2504/2580) in 23S rRNA</text>
        <dbReference type="Rhea" id="RHEA:42528"/>
        <dbReference type="Rhea" id="RHEA-COMP:10099"/>
        <dbReference type="Rhea" id="RHEA-COMP:10100"/>
        <dbReference type="ChEBI" id="CHEBI:65314"/>
        <dbReference type="ChEBI" id="CHEBI:65315"/>
        <dbReference type="EC" id="5.4.99.24"/>
    </reaction>
</comment>
<feature type="domain" description="RNA-binding S4" evidence="10">
    <location>
        <begin position="25"/>
        <end position="86"/>
    </location>
</feature>
<dbReference type="InterPro" id="IPR006145">
    <property type="entry name" value="PsdUridine_synth_RsuA/RluA"/>
</dbReference>
<dbReference type="Pfam" id="PF00849">
    <property type="entry name" value="PseudoU_synth_2"/>
    <property type="match status" value="1"/>
</dbReference>
<evidence type="ECO:0000256" key="6">
    <source>
        <dbReference type="ARBA" id="ARBA00023235"/>
    </source>
</evidence>
<dbReference type="Gene3D" id="3.30.2350.10">
    <property type="entry name" value="Pseudouridine synthase"/>
    <property type="match status" value="1"/>
</dbReference>
<comment type="function">
    <text evidence="2">Responsible for synthesis of pseudouridine from uracil at positions 955, 2504 and 2580 in 23S ribosomal RNA.</text>
</comment>
<sequence>MIGGSVAEAANAVRFVTINANHEGQRIDNFLITFLKGAPKSLIYRIIRKGEIRVNKKRVKAVYRLCIGDEVRVPPIRLAEKAEEIPVSANFAQVLESCVLRETEDWLVLNKPQGLSVHAGSGVQQGLIEALRQIRPEEAFLELVHRLDKDTSGCILIAKNRLSLNQLQDSLKKKQFSKRYHALVGGRWPARTEQVNQPLKKIGIGNAERVVKVDEAEGKASLTRFKVLERFKGCTLMEAEPVTGRTHQIRVHAQWAGHPLIGDVKYGDEAADAGFRQLGFKRLFLHAASLGFPDPVTGEQVTVKAPYDSALSEIMQKLKRGEAQ</sequence>
<dbReference type="InterPro" id="IPR006224">
    <property type="entry name" value="PsdUridine_synth_RluA-like_CS"/>
</dbReference>
<dbReference type="Proteomes" id="UP000191418">
    <property type="component" value="Unassembled WGS sequence"/>
</dbReference>
<dbReference type="AlphaFoldDB" id="A0A1V4T402"/>
<dbReference type="PANTHER" id="PTHR21600">
    <property type="entry name" value="MITOCHONDRIAL RNA PSEUDOURIDINE SYNTHASE"/>
    <property type="match status" value="1"/>
</dbReference>
<evidence type="ECO:0000256" key="7">
    <source>
        <dbReference type="PIRSR" id="PIRSR606225-1"/>
    </source>
</evidence>
<dbReference type="SUPFAM" id="SSF55174">
    <property type="entry name" value="Alpha-L RNA-binding motif"/>
    <property type="match status" value="1"/>
</dbReference>
<dbReference type="InterPro" id="IPR002942">
    <property type="entry name" value="S4_RNA-bd"/>
</dbReference>
<dbReference type="Pfam" id="PF01479">
    <property type="entry name" value="S4"/>
    <property type="match status" value="1"/>
</dbReference>
<keyword evidence="5 8" id="KW-0694">RNA-binding</keyword>
<feature type="active site" evidence="7">
    <location>
        <position position="148"/>
    </location>
</feature>
<reference evidence="11 12" key="1">
    <citation type="submission" date="2017-01" db="EMBL/GenBank/DDBJ databases">
        <title>Genome Sequencing of a Marine Spirillum, Oceanospirillum multiglobuliferum ATCC 33336, from Japan.</title>
        <authorList>
            <person name="Carney J.G."/>
            <person name="Trachtenberg A.M."/>
            <person name="Rheaume B.A."/>
            <person name="Linnane J.D."/>
            <person name="Pitts N.L."/>
            <person name="Mykles D.L."/>
            <person name="Maclea K.S."/>
        </authorList>
    </citation>
    <scope>NUCLEOTIDE SEQUENCE [LARGE SCALE GENOMIC DNA]</scope>
    <source>
        <strain evidence="11 12">ATCC 33336</strain>
    </source>
</reference>
<comment type="catalytic activity">
    <reaction evidence="9">
        <text>a uridine in RNA = a pseudouridine in RNA</text>
        <dbReference type="Rhea" id="RHEA:48348"/>
        <dbReference type="Rhea" id="RHEA-COMP:12068"/>
        <dbReference type="Rhea" id="RHEA-COMP:12069"/>
        <dbReference type="ChEBI" id="CHEBI:65314"/>
        <dbReference type="ChEBI" id="CHEBI:65315"/>
    </reaction>
</comment>
<dbReference type="STRING" id="64969.SAMN02745127_02134"/>
<evidence type="ECO:0000256" key="8">
    <source>
        <dbReference type="PROSITE-ProRule" id="PRU00182"/>
    </source>
</evidence>
<organism evidence="11 12">
    <name type="scientific">Oceanospirillum multiglobuliferum</name>
    <dbReference type="NCBI Taxonomy" id="64969"/>
    <lineage>
        <taxon>Bacteria</taxon>
        <taxon>Pseudomonadati</taxon>
        <taxon>Pseudomonadota</taxon>
        <taxon>Gammaproteobacteria</taxon>
        <taxon>Oceanospirillales</taxon>
        <taxon>Oceanospirillaceae</taxon>
        <taxon>Oceanospirillum</taxon>
    </lineage>
</organism>
<evidence type="ECO:0000256" key="3">
    <source>
        <dbReference type="ARBA" id="ARBA00010876"/>
    </source>
</evidence>
<accession>A0A1V4T402</accession>
<dbReference type="EC" id="5.4.99.-" evidence="9"/>
<evidence type="ECO:0000256" key="1">
    <source>
        <dbReference type="ARBA" id="ARBA00000381"/>
    </source>
</evidence>
<evidence type="ECO:0000313" key="11">
    <source>
        <dbReference type="EMBL" id="OPX55266.1"/>
    </source>
</evidence>
<dbReference type="CDD" id="cd02869">
    <property type="entry name" value="PseudoU_synth_RluA_like"/>
    <property type="match status" value="1"/>
</dbReference>
<dbReference type="CDD" id="cd00165">
    <property type="entry name" value="S4"/>
    <property type="match status" value="1"/>
</dbReference>
<evidence type="ECO:0000259" key="10">
    <source>
        <dbReference type="SMART" id="SM00363"/>
    </source>
</evidence>
<dbReference type="GO" id="GO:0003723">
    <property type="term" value="F:RNA binding"/>
    <property type="evidence" value="ECO:0007669"/>
    <property type="project" value="UniProtKB-KW"/>
</dbReference>
<dbReference type="InterPro" id="IPR050188">
    <property type="entry name" value="RluA_PseudoU_synthase"/>
</dbReference>
<dbReference type="InterPro" id="IPR020103">
    <property type="entry name" value="PsdUridine_synth_cat_dom_sf"/>
</dbReference>
<evidence type="ECO:0000256" key="5">
    <source>
        <dbReference type="ARBA" id="ARBA00022884"/>
    </source>
</evidence>
<dbReference type="Gene3D" id="3.10.290.10">
    <property type="entry name" value="RNA-binding S4 domain"/>
    <property type="match status" value="1"/>
</dbReference>
<keyword evidence="6 9" id="KW-0413">Isomerase</keyword>
<evidence type="ECO:0000256" key="2">
    <source>
        <dbReference type="ARBA" id="ARBA00002876"/>
    </source>
</evidence>
<dbReference type="EMBL" id="MTSM01000011">
    <property type="protein sequence ID" value="OPX55266.1"/>
    <property type="molecule type" value="Genomic_DNA"/>
</dbReference>